<name>A0ABV9XZX0_9PSEU</name>
<dbReference type="EMBL" id="JBHSJB010000017">
    <property type="protein sequence ID" value="MFC5055831.1"/>
    <property type="molecule type" value="Genomic_DNA"/>
</dbReference>
<accession>A0ABV9XZX0</accession>
<protein>
    <submittedName>
        <fullName evidence="2">Uncharacterized protein</fullName>
    </submittedName>
</protein>
<sequence length="68" mass="6966">MWGPVAAPTSGTPLTDPDSGTVIPGQSTSERRAGPLTGSLTSEQRLAKVEAMLSGAGAWSQSRGARRL</sequence>
<feature type="region of interest" description="Disordered" evidence="1">
    <location>
        <begin position="1"/>
        <end position="42"/>
    </location>
</feature>
<comment type="caution">
    <text evidence="2">The sequence shown here is derived from an EMBL/GenBank/DDBJ whole genome shotgun (WGS) entry which is preliminary data.</text>
</comment>
<organism evidence="2 3">
    <name type="scientific">Saccharothrix xinjiangensis</name>
    <dbReference type="NCBI Taxonomy" id="204798"/>
    <lineage>
        <taxon>Bacteria</taxon>
        <taxon>Bacillati</taxon>
        <taxon>Actinomycetota</taxon>
        <taxon>Actinomycetes</taxon>
        <taxon>Pseudonocardiales</taxon>
        <taxon>Pseudonocardiaceae</taxon>
        <taxon>Saccharothrix</taxon>
    </lineage>
</organism>
<dbReference type="Proteomes" id="UP001595833">
    <property type="component" value="Unassembled WGS sequence"/>
</dbReference>
<proteinExistence type="predicted"/>
<evidence type="ECO:0000313" key="2">
    <source>
        <dbReference type="EMBL" id="MFC5055831.1"/>
    </source>
</evidence>
<evidence type="ECO:0000313" key="3">
    <source>
        <dbReference type="Proteomes" id="UP001595833"/>
    </source>
</evidence>
<keyword evidence="3" id="KW-1185">Reference proteome</keyword>
<evidence type="ECO:0000256" key="1">
    <source>
        <dbReference type="SAM" id="MobiDB-lite"/>
    </source>
</evidence>
<reference evidence="3" key="1">
    <citation type="journal article" date="2019" name="Int. J. Syst. Evol. Microbiol.">
        <title>The Global Catalogue of Microorganisms (GCM) 10K type strain sequencing project: providing services to taxonomists for standard genome sequencing and annotation.</title>
        <authorList>
            <consortium name="The Broad Institute Genomics Platform"/>
            <consortium name="The Broad Institute Genome Sequencing Center for Infectious Disease"/>
            <person name="Wu L."/>
            <person name="Ma J."/>
        </authorList>
    </citation>
    <scope>NUCLEOTIDE SEQUENCE [LARGE SCALE GENOMIC DNA]</scope>
    <source>
        <strain evidence="3">KCTC 12848</strain>
    </source>
</reference>
<gene>
    <name evidence="2" type="ORF">ACFPFM_18980</name>
</gene>